<dbReference type="SUPFAM" id="SSF53383">
    <property type="entry name" value="PLP-dependent transferases"/>
    <property type="match status" value="1"/>
</dbReference>
<evidence type="ECO:0000256" key="6">
    <source>
        <dbReference type="ARBA" id="ARBA00023102"/>
    </source>
</evidence>
<evidence type="ECO:0000256" key="5">
    <source>
        <dbReference type="ARBA" id="ARBA00022898"/>
    </source>
</evidence>
<feature type="domain" description="Aminotransferase class I/classII large" evidence="9">
    <location>
        <begin position="27"/>
        <end position="349"/>
    </location>
</feature>
<dbReference type="PANTHER" id="PTHR42885">
    <property type="entry name" value="HISTIDINOL-PHOSPHATE AMINOTRANSFERASE-RELATED"/>
    <property type="match status" value="1"/>
</dbReference>
<dbReference type="PATRIC" id="fig|1229908.8.peg.1835"/>
<reference evidence="10 11" key="1">
    <citation type="journal article" date="2012" name="J. Bacteriol.">
        <title>Draft Genome Sequence of an Ammonia-Oxidizing Archaeon, "Candidatus Nitrosopumilus koreensis" AR1, from Marine Sediment.</title>
        <authorList>
            <person name="Park S.J."/>
            <person name="Kim J.G."/>
            <person name="Jung M.Y."/>
            <person name="Kim S.J."/>
            <person name="Cha I.T."/>
            <person name="Kwon K."/>
            <person name="Lee J.H."/>
            <person name="Rhee S.K."/>
        </authorList>
    </citation>
    <scope>NUCLEOTIDE SEQUENCE [LARGE SCALE GENOMIC DNA]</scope>
    <source>
        <strain evidence="10 11">AR1</strain>
    </source>
</reference>
<organism evidence="10 11">
    <name type="scientific">Candidatus Nitrosopumilus koreensis AR1</name>
    <dbReference type="NCBI Taxonomy" id="1229908"/>
    <lineage>
        <taxon>Archaea</taxon>
        <taxon>Nitrososphaerota</taxon>
        <taxon>Nitrososphaeria</taxon>
        <taxon>Nitrosopumilales</taxon>
        <taxon>Nitrosopumilaceae</taxon>
        <taxon>Nitrosopumilus</taxon>
    </lineage>
</organism>
<dbReference type="CDD" id="cd00609">
    <property type="entry name" value="AAT_like"/>
    <property type="match status" value="1"/>
</dbReference>
<dbReference type="GO" id="GO:0030170">
    <property type="term" value="F:pyridoxal phosphate binding"/>
    <property type="evidence" value="ECO:0007669"/>
    <property type="project" value="InterPro"/>
</dbReference>
<keyword evidence="11" id="KW-1185">Reference proteome</keyword>
<dbReference type="Pfam" id="PF00155">
    <property type="entry name" value="Aminotran_1_2"/>
    <property type="match status" value="1"/>
</dbReference>
<evidence type="ECO:0000313" key="11">
    <source>
        <dbReference type="Proteomes" id="UP000006101"/>
    </source>
</evidence>
<name>K0B9A9_9ARCH</name>
<evidence type="ECO:0000313" key="10">
    <source>
        <dbReference type="EMBL" id="AFS81550.1"/>
    </source>
</evidence>
<keyword evidence="6" id="KW-0368">Histidine biosynthesis</keyword>
<proteinExistence type="inferred from homology"/>
<keyword evidence="3" id="KW-0028">Amino-acid biosynthesis</keyword>
<dbReference type="STRING" id="1229908.NKOR_08465"/>
<dbReference type="InterPro" id="IPR015422">
    <property type="entry name" value="PyrdxlP-dep_Trfase_small"/>
</dbReference>
<dbReference type="KEGG" id="nkr:NKOR_08465"/>
<evidence type="ECO:0000256" key="8">
    <source>
        <dbReference type="RuleBase" id="RU003693"/>
    </source>
</evidence>
<dbReference type="Proteomes" id="UP000006101">
    <property type="component" value="Chromosome"/>
</dbReference>
<dbReference type="GO" id="GO:0004400">
    <property type="term" value="F:histidinol-phosphate transaminase activity"/>
    <property type="evidence" value="ECO:0007669"/>
    <property type="project" value="InterPro"/>
</dbReference>
<dbReference type="InterPro" id="IPR001917">
    <property type="entry name" value="Aminotrans_II_pyridoxalP_BS"/>
</dbReference>
<comment type="pathway">
    <text evidence="7">Amino-acid biosynthesis.</text>
</comment>
<evidence type="ECO:0000256" key="3">
    <source>
        <dbReference type="ARBA" id="ARBA00022605"/>
    </source>
</evidence>
<keyword evidence="5 8" id="KW-0663">Pyridoxal phosphate</keyword>
<sequence length="356" mass="40037">MKNSWYAKKLEEYAKLSGYKKPEKFDDVLKLDSNENFVINKKFQQDVISYARANSDVREYPLGGIERLVSKLSKYLKVSENMIGVGNGSDQILDLFLTNLASKKTRILTSDPTFGFFEERCKLYAIPCIKIPFSSDMKLDLEKFNANLGKCQILYLDSPNNPTGFQFSKTQIESLLKKFDGLVIIDEAYGEFGDSSTVSLTKKYDNLVVVKTFSKAFGLAGLRLGYFVANKKIVEVFNQVLQYPYPLNTLAIEAGIASLDKVDQMREAAEIIKAERKKIIETLRKYDAFTVFDSKANFVLFDAKGADKRVFAALVEQGISIRKLGKIGSHSGCLRVTVGTKEMNSKFLLAIRDLLG</sequence>
<keyword evidence="2 10" id="KW-0032">Aminotransferase</keyword>
<dbReference type="InterPro" id="IPR005861">
    <property type="entry name" value="HisP_aminotrans"/>
</dbReference>
<dbReference type="GeneID" id="13724535"/>
<dbReference type="RefSeq" id="WP_014963929.1">
    <property type="nucleotide sequence ID" value="NC_018655.1"/>
</dbReference>
<gene>
    <name evidence="10" type="ORF">NKOR_08465</name>
</gene>
<dbReference type="Gene3D" id="3.90.1150.10">
    <property type="entry name" value="Aspartate Aminotransferase, domain 1"/>
    <property type="match status" value="1"/>
</dbReference>
<comment type="similarity">
    <text evidence="8">Belongs to the class-II pyridoxal-phosphate-dependent aminotransferase family.</text>
</comment>
<dbReference type="Gene3D" id="3.40.640.10">
    <property type="entry name" value="Type I PLP-dependent aspartate aminotransferase-like (Major domain)"/>
    <property type="match status" value="1"/>
</dbReference>
<dbReference type="PANTHER" id="PTHR42885:SF2">
    <property type="entry name" value="HISTIDINOL-PHOSPHATE AMINOTRANSFERASE"/>
    <property type="match status" value="1"/>
</dbReference>
<evidence type="ECO:0000256" key="1">
    <source>
        <dbReference type="ARBA" id="ARBA00001933"/>
    </source>
</evidence>
<dbReference type="HOGENOM" id="CLU_017584_3_1_2"/>
<dbReference type="NCBIfam" id="TIGR01141">
    <property type="entry name" value="hisC"/>
    <property type="match status" value="1"/>
</dbReference>
<evidence type="ECO:0000256" key="2">
    <source>
        <dbReference type="ARBA" id="ARBA00022576"/>
    </source>
</evidence>
<dbReference type="InterPro" id="IPR015421">
    <property type="entry name" value="PyrdxlP-dep_Trfase_major"/>
</dbReference>
<dbReference type="EMBL" id="CP003842">
    <property type="protein sequence ID" value="AFS81550.1"/>
    <property type="molecule type" value="Genomic_DNA"/>
</dbReference>
<dbReference type="PROSITE" id="PS00599">
    <property type="entry name" value="AA_TRANSFER_CLASS_2"/>
    <property type="match status" value="1"/>
</dbReference>
<dbReference type="InterPro" id="IPR015424">
    <property type="entry name" value="PyrdxlP-dep_Trfase"/>
</dbReference>
<comment type="cofactor">
    <cofactor evidence="1 8">
        <name>pyridoxal 5'-phosphate</name>
        <dbReference type="ChEBI" id="CHEBI:597326"/>
    </cofactor>
</comment>
<protein>
    <submittedName>
        <fullName evidence="10">Class I/II aminotransferase</fullName>
    </submittedName>
</protein>
<dbReference type="AlphaFoldDB" id="K0B9A9"/>
<evidence type="ECO:0000256" key="4">
    <source>
        <dbReference type="ARBA" id="ARBA00022679"/>
    </source>
</evidence>
<accession>K0B9A9</accession>
<dbReference type="GO" id="GO:0000105">
    <property type="term" value="P:L-histidine biosynthetic process"/>
    <property type="evidence" value="ECO:0007669"/>
    <property type="project" value="UniProtKB-KW"/>
</dbReference>
<keyword evidence="4 10" id="KW-0808">Transferase</keyword>
<evidence type="ECO:0000259" key="9">
    <source>
        <dbReference type="Pfam" id="PF00155"/>
    </source>
</evidence>
<dbReference type="InterPro" id="IPR004839">
    <property type="entry name" value="Aminotransferase_I/II_large"/>
</dbReference>
<evidence type="ECO:0000256" key="7">
    <source>
        <dbReference type="ARBA" id="ARBA00029440"/>
    </source>
</evidence>